<dbReference type="Proteomes" id="UP000243589">
    <property type="component" value="Unassembled WGS sequence"/>
</dbReference>
<dbReference type="PATRIC" id="fig|479117.4.peg.1197"/>
<keyword evidence="9" id="KW-0718">Serine biosynthesis</keyword>
<dbReference type="Gene3D" id="3.40.50.1000">
    <property type="entry name" value="HAD superfamily/HAD-like"/>
    <property type="match status" value="1"/>
</dbReference>
<evidence type="ECO:0000256" key="8">
    <source>
        <dbReference type="ARBA" id="ARBA00022842"/>
    </source>
</evidence>
<dbReference type="AlphaFoldDB" id="A0A150H819"/>
<evidence type="ECO:0000256" key="5">
    <source>
        <dbReference type="ARBA" id="ARBA00022605"/>
    </source>
</evidence>
<evidence type="ECO:0000256" key="6">
    <source>
        <dbReference type="ARBA" id="ARBA00022723"/>
    </source>
</evidence>
<sequence length="263" mass="28008">MDRLSIITDDGGLFVHSDLFDEDERDIVARELLEQYPGGDLWAVPLPLGLLGPELVVMDVDSTFINEEVIEKLAAHAGREAEVRAVTERAMAGELDFAESLIHRVEQLKGVPASALDEVAASVTLTPGVEKLVANLHNAECHIALVSGGFTAIVEQIAGPLGIDDVTANGLEIVDGVLTGRVSGPIVDRQTKARRLLEIVEDEGLDIARTVAIGDGANDIDMIETAGFGIAFCAKPALVEHADAQLRTRRLDAVYPGLTGMSL</sequence>
<comment type="similarity">
    <text evidence="3">Belongs to the HAD-like hydrolase superfamily. SerB family.</text>
</comment>
<dbReference type="RefSeq" id="WP_062021318.1">
    <property type="nucleotide sequence ID" value="NZ_LQQC01000010.1"/>
</dbReference>
<dbReference type="UniPathway" id="UPA00135">
    <property type="reaction ID" value="UER00198"/>
</dbReference>
<keyword evidence="8" id="KW-0460">Magnesium</keyword>
<evidence type="ECO:0000256" key="10">
    <source>
        <dbReference type="ARBA" id="ARBA00031693"/>
    </source>
</evidence>
<dbReference type="NCBIfam" id="TIGR00338">
    <property type="entry name" value="serB"/>
    <property type="match status" value="1"/>
</dbReference>
<feature type="active site" description="Nucleophile" evidence="13">
    <location>
        <position position="59"/>
    </location>
</feature>
<evidence type="ECO:0000256" key="4">
    <source>
        <dbReference type="ARBA" id="ARBA00012640"/>
    </source>
</evidence>
<dbReference type="SFLD" id="SFLDS00003">
    <property type="entry name" value="Haloacid_Dehalogenase"/>
    <property type="match status" value="1"/>
</dbReference>
<dbReference type="SUPFAM" id="SSF56784">
    <property type="entry name" value="HAD-like"/>
    <property type="match status" value="1"/>
</dbReference>
<dbReference type="SFLD" id="SFLDF00029">
    <property type="entry name" value="phosphoserine_phosphatase"/>
    <property type="match status" value="1"/>
</dbReference>
<evidence type="ECO:0000313" key="14">
    <source>
        <dbReference type="EMBL" id="KXZ58164.1"/>
    </source>
</evidence>
<dbReference type="EMBL" id="LQQC01000010">
    <property type="protein sequence ID" value="KXZ58164.1"/>
    <property type="molecule type" value="Genomic_DNA"/>
</dbReference>
<evidence type="ECO:0000256" key="13">
    <source>
        <dbReference type="PIRSR" id="PIRSR604469-1"/>
    </source>
</evidence>
<comment type="caution">
    <text evidence="14">The sequence shown here is derived from an EMBL/GenBank/DDBJ whole genome shotgun (WGS) entry which is preliminary data.</text>
</comment>
<keyword evidence="15" id="KW-1185">Reference proteome</keyword>
<dbReference type="GO" id="GO:0005737">
    <property type="term" value="C:cytoplasm"/>
    <property type="evidence" value="ECO:0007669"/>
    <property type="project" value="TreeGrafter"/>
</dbReference>
<comment type="catalytic activity">
    <reaction evidence="12">
        <text>O-phospho-D-serine + H2O = D-serine + phosphate</text>
        <dbReference type="Rhea" id="RHEA:24873"/>
        <dbReference type="ChEBI" id="CHEBI:15377"/>
        <dbReference type="ChEBI" id="CHEBI:35247"/>
        <dbReference type="ChEBI" id="CHEBI:43474"/>
        <dbReference type="ChEBI" id="CHEBI:58680"/>
        <dbReference type="EC" id="3.1.3.3"/>
    </reaction>
</comment>
<evidence type="ECO:0000256" key="3">
    <source>
        <dbReference type="ARBA" id="ARBA00009184"/>
    </source>
</evidence>
<organism evidence="14 15">
    <name type="scientific">Brevibacterium ravenspurgense</name>
    <dbReference type="NCBI Taxonomy" id="479117"/>
    <lineage>
        <taxon>Bacteria</taxon>
        <taxon>Bacillati</taxon>
        <taxon>Actinomycetota</taxon>
        <taxon>Actinomycetes</taxon>
        <taxon>Micrococcales</taxon>
        <taxon>Brevibacteriaceae</taxon>
        <taxon>Brevibacterium</taxon>
    </lineage>
</organism>
<comment type="pathway">
    <text evidence="2">Amino-acid biosynthesis; L-serine biosynthesis; L-serine from 3-phospho-D-glycerate: step 3/3.</text>
</comment>
<dbReference type="EC" id="3.1.3.3" evidence="4"/>
<dbReference type="Pfam" id="PF12710">
    <property type="entry name" value="HAD"/>
    <property type="match status" value="1"/>
</dbReference>
<dbReference type="GO" id="GO:0006564">
    <property type="term" value="P:L-serine biosynthetic process"/>
    <property type="evidence" value="ECO:0007669"/>
    <property type="project" value="UniProtKB-KW"/>
</dbReference>
<keyword evidence="6" id="KW-0479">Metal-binding</keyword>
<dbReference type="InterPro" id="IPR023214">
    <property type="entry name" value="HAD_sf"/>
</dbReference>
<keyword evidence="5" id="KW-0028">Amino-acid biosynthesis</keyword>
<dbReference type="InterPro" id="IPR050582">
    <property type="entry name" value="HAD-like_SerB"/>
</dbReference>
<evidence type="ECO:0000256" key="9">
    <source>
        <dbReference type="ARBA" id="ARBA00023299"/>
    </source>
</evidence>
<evidence type="ECO:0000256" key="12">
    <source>
        <dbReference type="ARBA" id="ARBA00048523"/>
    </source>
</evidence>
<dbReference type="SFLD" id="SFLDG01136">
    <property type="entry name" value="C1.6:_Phosphoserine_Phosphatas"/>
    <property type="match status" value="1"/>
</dbReference>
<gene>
    <name evidence="14" type="primary">serB</name>
    <name evidence="14" type="ORF">Bravens_01201</name>
</gene>
<reference evidence="14 15" key="1">
    <citation type="submission" date="2016-01" db="EMBL/GenBank/DDBJ databases">
        <title>Use of Whole Genome Sequencing to ascertain that Brevibacterium massiliense (Roux, Raoult 2009) is a later heterotypic synonym of Brevibacterium ravenspurgense (Mages 2008).</title>
        <authorList>
            <person name="Bernier A.-M."/>
            <person name="Burdz T."/>
            <person name="Huynh C."/>
            <person name="Pachecho A.L."/>
            <person name="Wiebe D."/>
            <person name="Bonner C."/>
            <person name="Bernard K."/>
        </authorList>
    </citation>
    <scope>NUCLEOTIDE SEQUENCE [LARGE SCALE GENOMIC DNA]</scope>
    <source>
        <strain evidence="14 15">CCUG56047</strain>
    </source>
</reference>
<comment type="cofactor">
    <cofactor evidence="1">
        <name>Mg(2+)</name>
        <dbReference type="ChEBI" id="CHEBI:18420"/>
    </cofactor>
</comment>
<feature type="active site" description="Proton donor" evidence="13">
    <location>
        <position position="61"/>
    </location>
</feature>
<evidence type="ECO:0000256" key="7">
    <source>
        <dbReference type="ARBA" id="ARBA00022801"/>
    </source>
</evidence>
<dbReference type="GO" id="GO:0036424">
    <property type="term" value="F:L-phosphoserine phosphatase activity"/>
    <property type="evidence" value="ECO:0007669"/>
    <property type="project" value="InterPro"/>
</dbReference>
<dbReference type="PANTHER" id="PTHR43344:SF2">
    <property type="entry name" value="PHOSPHOSERINE PHOSPHATASE"/>
    <property type="match status" value="1"/>
</dbReference>
<dbReference type="SFLD" id="SFLDG01137">
    <property type="entry name" value="C1.6.1:_Phosphoserine_Phosphat"/>
    <property type="match status" value="1"/>
</dbReference>
<dbReference type="InterPro" id="IPR004469">
    <property type="entry name" value="PSP"/>
</dbReference>
<dbReference type="GO" id="GO:0000287">
    <property type="term" value="F:magnesium ion binding"/>
    <property type="evidence" value="ECO:0007669"/>
    <property type="project" value="TreeGrafter"/>
</dbReference>
<evidence type="ECO:0000256" key="1">
    <source>
        <dbReference type="ARBA" id="ARBA00001946"/>
    </source>
</evidence>
<evidence type="ECO:0000256" key="11">
    <source>
        <dbReference type="ARBA" id="ARBA00048138"/>
    </source>
</evidence>
<protein>
    <recommendedName>
        <fullName evidence="4">phosphoserine phosphatase</fullName>
        <ecNumber evidence="4">3.1.3.3</ecNumber>
    </recommendedName>
    <alternativeName>
        <fullName evidence="10">O-phosphoserine phosphohydrolase</fullName>
    </alternativeName>
</protein>
<name>A0A150H819_9MICO</name>
<dbReference type="InterPro" id="IPR036412">
    <property type="entry name" value="HAD-like_sf"/>
</dbReference>
<dbReference type="NCBIfam" id="TIGR01488">
    <property type="entry name" value="HAD-SF-IB"/>
    <property type="match status" value="1"/>
</dbReference>
<comment type="catalytic activity">
    <reaction evidence="11">
        <text>O-phospho-L-serine + H2O = L-serine + phosphate</text>
        <dbReference type="Rhea" id="RHEA:21208"/>
        <dbReference type="ChEBI" id="CHEBI:15377"/>
        <dbReference type="ChEBI" id="CHEBI:33384"/>
        <dbReference type="ChEBI" id="CHEBI:43474"/>
        <dbReference type="ChEBI" id="CHEBI:57524"/>
        <dbReference type="EC" id="3.1.3.3"/>
    </reaction>
</comment>
<evidence type="ECO:0000256" key="2">
    <source>
        <dbReference type="ARBA" id="ARBA00005135"/>
    </source>
</evidence>
<accession>A0A150H819</accession>
<dbReference type="PANTHER" id="PTHR43344">
    <property type="entry name" value="PHOSPHOSERINE PHOSPHATASE"/>
    <property type="match status" value="1"/>
</dbReference>
<evidence type="ECO:0000313" key="15">
    <source>
        <dbReference type="Proteomes" id="UP000243589"/>
    </source>
</evidence>
<keyword evidence="7 14" id="KW-0378">Hydrolase</keyword>
<proteinExistence type="inferred from homology"/>